<evidence type="ECO:0000256" key="1">
    <source>
        <dbReference type="ARBA" id="ARBA00008061"/>
    </source>
</evidence>
<dbReference type="GO" id="GO:0004575">
    <property type="term" value="F:sucrose alpha-glucosidase activity"/>
    <property type="evidence" value="ECO:0007669"/>
    <property type="project" value="TreeGrafter"/>
</dbReference>
<dbReference type="EMBL" id="CP060394">
    <property type="protein sequence ID" value="QNI31971.1"/>
    <property type="molecule type" value="Genomic_DNA"/>
</dbReference>
<dbReference type="GO" id="GO:0033934">
    <property type="term" value="F:glucan 1,4-alpha-maltotriohydrolase activity"/>
    <property type="evidence" value="ECO:0007669"/>
    <property type="project" value="TreeGrafter"/>
</dbReference>
<accession>A0A7G8BHF1</accession>
<feature type="chain" id="PRO_5028848111" evidence="4">
    <location>
        <begin position="20"/>
        <end position="591"/>
    </location>
</feature>
<dbReference type="SUPFAM" id="SSF51011">
    <property type="entry name" value="Glycosyl hydrolase domain"/>
    <property type="match status" value="1"/>
</dbReference>
<dbReference type="GO" id="GO:0005987">
    <property type="term" value="P:sucrose catabolic process"/>
    <property type="evidence" value="ECO:0007669"/>
    <property type="project" value="TreeGrafter"/>
</dbReference>
<evidence type="ECO:0000313" key="7">
    <source>
        <dbReference type="Proteomes" id="UP000515312"/>
    </source>
</evidence>
<dbReference type="InterPro" id="IPR045857">
    <property type="entry name" value="O16G_dom_2"/>
</dbReference>
<reference evidence="6 7" key="1">
    <citation type="submission" date="2020-08" db="EMBL/GenBank/DDBJ databases">
        <title>Edaphobacter telluris sp. nov. and Acidobacterium dinghuensis sp. nov., two acidobacteria isolated from forest soil.</title>
        <authorList>
            <person name="Fu J."/>
            <person name="Qiu L."/>
        </authorList>
    </citation>
    <scope>NUCLEOTIDE SEQUENCE [LARGE SCALE GENOMIC DNA]</scope>
    <source>
        <strain evidence="6">4Y35</strain>
    </source>
</reference>
<dbReference type="CDD" id="cd11333">
    <property type="entry name" value="AmyAc_SI_OligoGlu_DGase"/>
    <property type="match status" value="1"/>
</dbReference>
<dbReference type="FunFam" id="3.20.20.80:FF:000064">
    <property type="entry name" value="Oligo-1,6-glucosidase"/>
    <property type="match status" value="2"/>
</dbReference>
<dbReference type="Proteomes" id="UP000515312">
    <property type="component" value="Chromosome"/>
</dbReference>
<dbReference type="FunFam" id="3.90.400.10:FF:000004">
    <property type="entry name" value="Oligo-1,6-glucosidase"/>
    <property type="match status" value="1"/>
</dbReference>
<keyword evidence="3" id="KW-0326">Glycosidase</keyword>
<evidence type="ECO:0000256" key="4">
    <source>
        <dbReference type="SAM" id="SignalP"/>
    </source>
</evidence>
<gene>
    <name evidence="6" type="ORF">H7849_23640</name>
</gene>
<dbReference type="GO" id="GO:0004556">
    <property type="term" value="F:alpha-amylase activity"/>
    <property type="evidence" value="ECO:0007669"/>
    <property type="project" value="TreeGrafter"/>
</dbReference>
<keyword evidence="2" id="KW-0378">Hydrolase</keyword>
<dbReference type="GO" id="GO:0000025">
    <property type="term" value="P:maltose catabolic process"/>
    <property type="evidence" value="ECO:0007669"/>
    <property type="project" value="TreeGrafter"/>
</dbReference>
<dbReference type="SUPFAM" id="SSF51445">
    <property type="entry name" value="(Trans)glycosidases"/>
    <property type="match status" value="1"/>
</dbReference>
<dbReference type="InterPro" id="IPR056300">
    <property type="entry name" value="SusG-like_C"/>
</dbReference>
<evidence type="ECO:0000256" key="3">
    <source>
        <dbReference type="ARBA" id="ARBA00023295"/>
    </source>
</evidence>
<dbReference type="InterPro" id="IPR006047">
    <property type="entry name" value="GH13_cat_dom"/>
</dbReference>
<dbReference type="Gene3D" id="3.20.20.80">
    <property type="entry name" value="Glycosidases"/>
    <property type="match status" value="1"/>
</dbReference>
<keyword evidence="7" id="KW-1185">Reference proteome</keyword>
<evidence type="ECO:0000256" key="2">
    <source>
        <dbReference type="ARBA" id="ARBA00022801"/>
    </source>
</evidence>
<dbReference type="RefSeq" id="WP_186742928.1">
    <property type="nucleotide sequence ID" value="NZ_CP060394.1"/>
</dbReference>
<keyword evidence="4" id="KW-0732">Signal</keyword>
<dbReference type="InterPro" id="IPR013780">
    <property type="entry name" value="Glyco_hydro_b"/>
</dbReference>
<dbReference type="FunFam" id="2.60.40.1180:FF:000007">
    <property type="entry name" value="Sucrose isomerase"/>
    <property type="match status" value="1"/>
</dbReference>
<comment type="similarity">
    <text evidence="1">Belongs to the glycosyl hydrolase 13 family.</text>
</comment>
<feature type="domain" description="Glycosyl hydrolase family 13 catalytic" evidence="5">
    <location>
        <begin position="43"/>
        <end position="453"/>
    </location>
</feature>
<dbReference type="Pfam" id="PF00128">
    <property type="entry name" value="Alpha-amylase"/>
    <property type="match status" value="1"/>
</dbReference>
<dbReference type="PANTHER" id="PTHR10357:SF179">
    <property type="entry name" value="NEUTRAL AND BASIC AMINO ACID TRANSPORT PROTEIN RBAT"/>
    <property type="match status" value="1"/>
</dbReference>
<sequence length="591" mass="66658">MFWPKIVRTLVATALLSCAAAIPAQQLVNGYEPKWWKEAVVYQVYPRSFKDSNGDGIGDLAGITSKLDYLQKLGVNVIWLSPHFDSPNVDGGYDIRDYRKVMAEFGTMSDFDTLLAGIKQRHMRLIIDLVVNHTSDENKWFVESRSSKTNPYRDFYIWRPGHTAPDGTRTPPNNYPSYFSGPAWTLDPKTNEYYLHYFTVHQPDLNWENPKVREDVYSIMRFWLDRGVDGFRMDVIPLVSKPTGMPDLTAEQLKDPPNAYANGPHLAEYLREMNREVLSKYDTMTVGEATGTTLAQTDSLVGDGRHELDMVFNFDAALLRHPDFGPPGLAPWSLPALKAIYDSHAVVLTKHDWDTVFLSNHDSPRVVSTFGDDSPAMRVSSAKLLETMILTLRGTPFLYEGDELGMTNYPFKQLADYSDIAVKNAYKAEVETGKISAASFLADQAKLTRDNARTPMQWDSSPEAGFTTGTHPWLAVNPNYRQINAAQEESDPASVLNYVRTLIKLRAHTLAFVYGDYQDLDPQNEKIYAYTRTLGEKKYLVIENFSSGPVTYTLPNGLKAATLLLSDIPASHEENASTLNLAPWESRIYKQ</sequence>
<dbReference type="PANTHER" id="PTHR10357">
    <property type="entry name" value="ALPHA-AMYLASE FAMILY MEMBER"/>
    <property type="match status" value="1"/>
</dbReference>
<evidence type="ECO:0000259" key="5">
    <source>
        <dbReference type="SMART" id="SM00642"/>
    </source>
</evidence>
<organism evidence="6 7">
    <name type="scientific">Alloacidobacterium dinghuense</name>
    <dbReference type="NCBI Taxonomy" id="2763107"/>
    <lineage>
        <taxon>Bacteria</taxon>
        <taxon>Pseudomonadati</taxon>
        <taxon>Acidobacteriota</taxon>
        <taxon>Terriglobia</taxon>
        <taxon>Terriglobales</taxon>
        <taxon>Acidobacteriaceae</taxon>
        <taxon>Alloacidobacterium</taxon>
    </lineage>
</organism>
<dbReference type="InterPro" id="IPR017853">
    <property type="entry name" value="GH"/>
</dbReference>
<protein>
    <submittedName>
        <fullName evidence="6">Alpha-glucosidase</fullName>
    </submittedName>
</protein>
<dbReference type="Gene3D" id="3.90.400.10">
    <property type="entry name" value="Oligo-1,6-glucosidase, Domain 2"/>
    <property type="match status" value="1"/>
</dbReference>
<evidence type="ECO:0000313" key="6">
    <source>
        <dbReference type="EMBL" id="QNI31971.1"/>
    </source>
</evidence>
<feature type="signal peptide" evidence="4">
    <location>
        <begin position="1"/>
        <end position="19"/>
    </location>
</feature>
<dbReference type="KEGG" id="adin:H7849_23640"/>
<proteinExistence type="inferred from homology"/>
<dbReference type="AlphaFoldDB" id="A0A7G8BHF1"/>
<dbReference type="GO" id="GO:0004574">
    <property type="term" value="F:oligo-1,6-glucosidase activity"/>
    <property type="evidence" value="ECO:0007669"/>
    <property type="project" value="TreeGrafter"/>
</dbReference>
<dbReference type="Gene3D" id="2.60.40.1180">
    <property type="entry name" value="Golgi alpha-mannosidase II"/>
    <property type="match status" value="1"/>
</dbReference>
<name>A0A7G8BHF1_9BACT</name>
<dbReference type="Pfam" id="PF23915">
    <property type="entry name" value="SusG_C"/>
    <property type="match status" value="1"/>
</dbReference>
<dbReference type="SMART" id="SM00642">
    <property type="entry name" value="Aamy"/>
    <property type="match status" value="1"/>
</dbReference>